<dbReference type="InterPro" id="IPR027443">
    <property type="entry name" value="IPNS-like_sf"/>
</dbReference>
<reference evidence="2 3" key="1">
    <citation type="submission" date="2020-08" db="EMBL/GenBank/DDBJ databases">
        <title>Novel species isolated from subtropical streams in China.</title>
        <authorList>
            <person name="Lu H."/>
        </authorList>
    </citation>
    <scope>NUCLEOTIDE SEQUENCE [LARGE SCALE GENOMIC DNA]</scope>
    <source>
        <strain evidence="2 3">LX15W</strain>
    </source>
</reference>
<feature type="domain" description="Aspartyl/asparaginy/proline hydroxylase" evidence="1">
    <location>
        <begin position="16"/>
        <end position="173"/>
    </location>
</feature>
<gene>
    <name evidence="2" type="ORF">H8K55_08730</name>
</gene>
<dbReference type="Gene3D" id="2.60.120.330">
    <property type="entry name" value="B-lactam Antibiotic, Isopenicillin N Synthase, Chain"/>
    <property type="match status" value="1"/>
</dbReference>
<sequence length="237" mass="26713">MSSATHLKLPMSFDVQLLQKDLARAAETNWIRHFNTRDYEKEWSCIPLRSVDGRDDHILPLDNANFQDTEILRQCPYFQYVIAQFACEKTSIRLMSLEAGGEIKEHRDQGTSFEDGITRLHIPIQTTSQVLFRLDGTDVHFSAGDTWYLNANCLHGVRNHSPQARVHLMLDCISNDWLHQLFLDAGWVAPAAPRYPDPNINDANVADVIAALRRSSQASALTLANELEAIAANTILS</sequence>
<evidence type="ECO:0000313" key="3">
    <source>
        <dbReference type="Proteomes" id="UP000624279"/>
    </source>
</evidence>
<evidence type="ECO:0000313" key="2">
    <source>
        <dbReference type="EMBL" id="MBC3873671.1"/>
    </source>
</evidence>
<dbReference type="Proteomes" id="UP000624279">
    <property type="component" value="Unassembled WGS sequence"/>
</dbReference>
<dbReference type="InterPro" id="IPR007803">
    <property type="entry name" value="Asp/Arg/Pro-Hydrxlase"/>
</dbReference>
<dbReference type="EMBL" id="JACOGA010000007">
    <property type="protein sequence ID" value="MBC3873671.1"/>
    <property type="molecule type" value="Genomic_DNA"/>
</dbReference>
<organism evidence="2 3">
    <name type="scientific">Undibacterium flavidum</name>
    <dbReference type="NCBI Taxonomy" id="2762297"/>
    <lineage>
        <taxon>Bacteria</taxon>
        <taxon>Pseudomonadati</taxon>
        <taxon>Pseudomonadota</taxon>
        <taxon>Betaproteobacteria</taxon>
        <taxon>Burkholderiales</taxon>
        <taxon>Oxalobacteraceae</taxon>
        <taxon>Undibacterium</taxon>
    </lineage>
</organism>
<protein>
    <submittedName>
        <fullName evidence="2">Aspartyl/asparaginyl beta-hydroxylase domain-containing protein</fullName>
    </submittedName>
</protein>
<dbReference type="Pfam" id="PF05118">
    <property type="entry name" value="Asp_Arg_Hydrox"/>
    <property type="match status" value="1"/>
</dbReference>
<comment type="caution">
    <text evidence="2">The sequence shown here is derived from an EMBL/GenBank/DDBJ whole genome shotgun (WGS) entry which is preliminary data.</text>
</comment>
<evidence type="ECO:0000259" key="1">
    <source>
        <dbReference type="Pfam" id="PF05118"/>
    </source>
</evidence>
<dbReference type="SUPFAM" id="SSF51197">
    <property type="entry name" value="Clavaminate synthase-like"/>
    <property type="match status" value="1"/>
</dbReference>
<name>A0ABR6YAL1_9BURK</name>
<accession>A0ABR6YAL1</accession>
<dbReference type="RefSeq" id="WP_186941709.1">
    <property type="nucleotide sequence ID" value="NZ_JACOGA010000007.1"/>
</dbReference>
<proteinExistence type="predicted"/>
<keyword evidence="3" id="KW-1185">Reference proteome</keyword>